<feature type="binding site" evidence="15">
    <location>
        <position position="360"/>
    </location>
    <ligand>
        <name>Zn(2+)</name>
        <dbReference type="ChEBI" id="CHEBI:29105"/>
        <note>catalytic</note>
    </ligand>
</feature>
<dbReference type="SUPFAM" id="SSF55486">
    <property type="entry name" value="Metalloproteases ('zincins'), catalytic domain"/>
    <property type="match status" value="1"/>
</dbReference>
<evidence type="ECO:0000256" key="5">
    <source>
        <dbReference type="ARBA" id="ARBA00015611"/>
    </source>
</evidence>
<dbReference type="PANTHER" id="PTHR45726:SF3">
    <property type="entry name" value="LEUKOTRIENE A-4 HYDROLASE"/>
    <property type="match status" value="1"/>
</dbReference>
<dbReference type="GO" id="GO:0008270">
    <property type="term" value="F:zinc ion binding"/>
    <property type="evidence" value="ECO:0007669"/>
    <property type="project" value="InterPro"/>
</dbReference>
<evidence type="ECO:0000256" key="3">
    <source>
        <dbReference type="ARBA" id="ARBA00010136"/>
    </source>
</evidence>
<evidence type="ECO:0000256" key="11">
    <source>
        <dbReference type="ARBA" id="ARBA00023049"/>
    </source>
</evidence>
<dbReference type="InterPro" id="IPR034015">
    <property type="entry name" value="M1_LTA4H"/>
</dbReference>
<keyword evidence="6" id="KW-0963">Cytoplasm</keyword>
<gene>
    <name evidence="19" type="ORF">GC722_16080</name>
</gene>
<evidence type="ECO:0000256" key="14">
    <source>
        <dbReference type="PIRSR" id="PIRSR634015-1"/>
    </source>
</evidence>
<accession>A0A6A9V1Q4</accession>
<feature type="binding site" evidence="15">
    <location>
        <position position="383"/>
    </location>
    <ligand>
        <name>Zn(2+)</name>
        <dbReference type="ChEBI" id="CHEBI:29105"/>
        <note>catalytic</note>
    </ligand>
</feature>
<comment type="catalytic activity">
    <reaction evidence="1">
        <text>Release of an N-terminal amino acid, Xaa-|-Yaa- from a peptide, amide or arylamide. Xaa is preferably Ala, but may be most amino acids including Pro (slow action). When a terminal hydrophobic residue is followed by a prolyl residue, the two may be released as an intact Xaa-Pro dipeptide.</text>
        <dbReference type="EC" id="3.4.11.2"/>
    </reaction>
</comment>
<keyword evidence="11" id="KW-0482">Metalloprotease</keyword>
<comment type="caution">
    <text evidence="19">The sequence shown here is derived from an EMBL/GenBank/DDBJ whole genome shotgun (WGS) entry which is preliminary data.</text>
</comment>
<keyword evidence="17" id="KW-1133">Transmembrane helix</keyword>
<feature type="transmembrane region" description="Helical" evidence="17">
    <location>
        <begin position="37"/>
        <end position="60"/>
    </location>
</feature>
<dbReference type="RefSeq" id="WP_156611770.1">
    <property type="nucleotide sequence ID" value="NZ_WPCU01000010.1"/>
</dbReference>
<keyword evidence="10 15" id="KW-0862">Zinc</keyword>
<evidence type="ECO:0000256" key="13">
    <source>
        <dbReference type="ARBA" id="ARBA00031533"/>
    </source>
</evidence>
<feature type="domain" description="Peptidase M1 membrane alanine aminopeptidase" evidence="18">
    <location>
        <begin position="315"/>
        <end position="488"/>
    </location>
</feature>
<dbReference type="EC" id="3.4.11.2" evidence="4"/>
<keyword evidence="9" id="KW-0378">Hydrolase</keyword>
<feature type="region of interest" description="Disordered" evidence="16">
    <location>
        <begin position="1"/>
        <end position="30"/>
    </location>
</feature>
<comment type="similarity">
    <text evidence="3">Belongs to the peptidase M1 family.</text>
</comment>
<comment type="subcellular location">
    <subcellularLocation>
        <location evidence="2">Cytoplasm</location>
    </subcellularLocation>
</comment>
<evidence type="ECO:0000256" key="15">
    <source>
        <dbReference type="PIRSR" id="PIRSR634015-3"/>
    </source>
</evidence>
<sequence>MSPGPGPLDGGGGPPLLTRPPAPRPASSHAPGDGPWWLVPAVGLPLLLVVVLVAVLGVGIRPQRSPLSGAGDPYFPQAGAGGYDALSYLIDLTVEGPVLAGSTTVTARATQDLDVVHLDLGLPVTAATVDGEPALVETVDGTDLRVEPADGIEAGQEFVVRVDYAGDPGEVSVPGVAEDQSPLHRQGEELGIAGEPASSAWWFPADDHPSDPALMEVRVRVPRGVEVISVGELVDRDAGDEEDWDTWHWRAREPMATYLNFLMVGQYRLEQGTVSGRPYVYAVSERFSPEQQTDLLGELAETPQWIAELETDLGPYPFSEMGGVVPPFSFWFGGLETQTRPIYLGRALAADGHADTLMVHELAHMWFGDAVTLSRWDDIFNNEGWASYLQWVVTERRGGPTTNQQMVATYEQLADDPGFWAVPLDDPGPQRIFATVYERGPMALQALRNLIGEEAFTTLMRDWAQQRGARSVEDFLDRARATTDVDLDPWYQAWFRGTTAPERTPENGFGA</sequence>
<evidence type="ECO:0000256" key="8">
    <source>
        <dbReference type="ARBA" id="ARBA00022723"/>
    </source>
</evidence>
<evidence type="ECO:0000256" key="16">
    <source>
        <dbReference type="SAM" id="MobiDB-lite"/>
    </source>
</evidence>
<name>A0A6A9V1Q4_9ACTN</name>
<dbReference type="GO" id="GO:0006508">
    <property type="term" value="P:proteolysis"/>
    <property type="evidence" value="ECO:0007669"/>
    <property type="project" value="UniProtKB-KW"/>
</dbReference>
<dbReference type="Gene3D" id="2.60.40.1730">
    <property type="entry name" value="tricorn interacting facor f3 domain"/>
    <property type="match status" value="1"/>
</dbReference>
<dbReference type="InterPro" id="IPR014782">
    <property type="entry name" value="Peptidase_M1_dom"/>
</dbReference>
<dbReference type="InterPro" id="IPR001930">
    <property type="entry name" value="Peptidase_M1"/>
</dbReference>
<keyword evidence="17" id="KW-0472">Membrane</keyword>
<reference evidence="19 20" key="1">
    <citation type="submission" date="2019-12" db="EMBL/GenBank/DDBJ databases">
        <title>Auraticoccus cholistani sp. nov., an actinomycete isolated from soil of Cholistan desert.</title>
        <authorList>
            <person name="Cheema M.T."/>
        </authorList>
    </citation>
    <scope>NUCLEOTIDE SEQUENCE [LARGE SCALE GENOMIC DNA]</scope>
    <source>
        <strain evidence="19 20">F435</strain>
    </source>
</reference>
<evidence type="ECO:0000313" key="19">
    <source>
        <dbReference type="EMBL" id="MVA77522.1"/>
    </source>
</evidence>
<evidence type="ECO:0000256" key="2">
    <source>
        <dbReference type="ARBA" id="ARBA00004496"/>
    </source>
</evidence>
<evidence type="ECO:0000256" key="6">
    <source>
        <dbReference type="ARBA" id="ARBA00022490"/>
    </source>
</evidence>
<dbReference type="InterPro" id="IPR042097">
    <property type="entry name" value="Aminopeptidase_N-like_N_sf"/>
</dbReference>
<evidence type="ECO:0000313" key="20">
    <source>
        <dbReference type="Proteomes" id="UP000435304"/>
    </source>
</evidence>
<dbReference type="PRINTS" id="PR00756">
    <property type="entry name" value="ALADIPTASE"/>
</dbReference>
<keyword evidence="17" id="KW-0812">Transmembrane</keyword>
<dbReference type="CDD" id="cd09603">
    <property type="entry name" value="M1_APN_like"/>
    <property type="match status" value="1"/>
</dbReference>
<keyword evidence="8 15" id="KW-0479">Metal-binding</keyword>
<proteinExistence type="inferred from homology"/>
<comment type="cofactor">
    <cofactor evidence="15">
        <name>Zn(2+)</name>
        <dbReference type="ChEBI" id="CHEBI:29105"/>
    </cofactor>
    <text evidence="15">Binds 1 zinc ion per subunit.</text>
</comment>
<evidence type="ECO:0000256" key="12">
    <source>
        <dbReference type="ARBA" id="ARBA00029811"/>
    </source>
</evidence>
<evidence type="ECO:0000256" key="4">
    <source>
        <dbReference type="ARBA" id="ARBA00012564"/>
    </source>
</evidence>
<feature type="active site" description="Proton donor" evidence="14">
    <location>
        <position position="437"/>
    </location>
</feature>
<evidence type="ECO:0000259" key="18">
    <source>
        <dbReference type="Pfam" id="PF01433"/>
    </source>
</evidence>
<dbReference type="InterPro" id="IPR027268">
    <property type="entry name" value="Peptidase_M4/M1_CTD_sf"/>
</dbReference>
<protein>
    <recommendedName>
        <fullName evidence="5">Aminopeptidase N</fullName>
        <ecNumber evidence="4">3.4.11.2</ecNumber>
    </recommendedName>
    <alternativeName>
        <fullName evidence="12">Alanine aminopeptidase</fullName>
    </alternativeName>
    <alternativeName>
        <fullName evidence="13">Lysyl aminopeptidase</fullName>
    </alternativeName>
</protein>
<evidence type="ECO:0000256" key="7">
    <source>
        <dbReference type="ARBA" id="ARBA00022670"/>
    </source>
</evidence>
<dbReference type="GO" id="GO:0005737">
    <property type="term" value="C:cytoplasm"/>
    <property type="evidence" value="ECO:0007669"/>
    <property type="project" value="UniProtKB-SubCell"/>
</dbReference>
<evidence type="ECO:0000256" key="10">
    <source>
        <dbReference type="ARBA" id="ARBA00022833"/>
    </source>
</evidence>
<feature type="active site" description="Proton acceptor" evidence="14">
    <location>
        <position position="361"/>
    </location>
</feature>
<evidence type="ECO:0000256" key="1">
    <source>
        <dbReference type="ARBA" id="ARBA00000098"/>
    </source>
</evidence>
<dbReference type="Gene3D" id="1.10.390.10">
    <property type="entry name" value="Neutral Protease Domain 2"/>
    <property type="match status" value="1"/>
</dbReference>
<feature type="binding site" evidence="15">
    <location>
        <position position="364"/>
    </location>
    <ligand>
        <name>Zn(2+)</name>
        <dbReference type="ChEBI" id="CHEBI:29105"/>
        <note>catalytic</note>
    </ligand>
</feature>
<dbReference type="PANTHER" id="PTHR45726">
    <property type="entry name" value="LEUKOTRIENE A-4 HYDROLASE"/>
    <property type="match status" value="1"/>
</dbReference>
<dbReference type="Proteomes" id="UP000435304">
    <property type="component" value="Unassembled WGS sequence"/>
</dbReference>
<organism evidence="19 20">
    <name type="scientific">Auraticoccus cholistanensis</name>
    <dbReference type="NCBI Taxonomy" id="2656650"/>
    <lineage>
        <taxon>Bacteria</taxon>
        <taxon>Bacillati</taxon>
        <taxon>Actinomycetota</taxon>
        <taxon>Actinomycetes</taxon>
        <taxon>Propionibacteriales</taxon>
        <taxon>Propionibacteriaceae</taxon>
        <taxon>Auraticoccus</taxon>
    </lineage>
</organism>
<dbReference type="GO" id="GO:0008237">
    <property type="term" value="F:metallopeptidase activity"/>
    <property type="evidence" value="ECO:0007669"/>
    <property type="project" value="UniProtKB-KW"/>
</dbReference>
<keyword evidence="7" id="KW-0645">Protease</keyword>
<dbReference type="GO" id="GO:0016285">
    <property type="term" value="F:alanyl aminopeptidase activity"/>
    <property type="evidence" value="ECO:0007669"/>
    <property type="project" value="UniProtKB-EC"/>
</dbReference>
<evidence type="ECO:0000256" key="17">
    <source>
        <dbReference type="SAM" id="Phobius"/>
    </source>
</evidence>
<keyword evidence="20" id="KW-1185">Reference proteome</keyword>
<dbReference type="Pfam" id="PF01433">
    <property type="entry name" value="Peptidase_M1"/>
    <property type="match status" value="1"/>
</dbReference>
<evidence type="ECO:0000256" key="9">
    <source>
        <dbReference type="ARBA" id="ARBA00022801"/>
    </source>
</evidence>
<dbReference type="EMBL" id="WPCU01000010">
    <property type="protein sequence ID" value="MVA77522.1"/>
    <property type="molecule type" value="Genomic_DNA"/>
</dbReference>
<dbReference type="SUPFAM" id="SSF63737">
    <property type="entry name" value="Leukotriene A4 hydrolase N-terminal domain"/>
    <property type="match status" value="1"/>
</dbReference>
<dbReference type="AlphaFoldDB" id="A0A6A9V1Q4"/>